<keyword evidence="5 7" id="KW-0648">Protein biosynthesis</keyword>
<evidence type="ECO:0000256" key="3">
    <source>
        <dbReference type="ARBA" id="ARBA00022741"/>
    </source>
</evidence>
<keyword evidence="2 7" id="KW-0436">Ligase</keyword>
<evidence type="ECO:0000313" key="10">
    <source>
        <dbReference type="Proteomes" id="UP000006462"/>
    </source>
</evidence>
<evidence type="ECO:0000256" key="6">
    <source>
        <dbReference type="ARBA" id="ARBA00047407"/>
    </source>
</evidence>
<keyword evidence="3 7" id="KW-0547">Nucleotide-binding</keyword>
<dbReference type="Gene3D" id="3.90.1300.10">
    <property type="entry name" value="Amidase signature (AS) domain"/>
    <property type="match status" value="1"/>
</dbReference>
<dbReference type="InterPro" id="IPR020556">
    <property type="entry name" value="Amidase_CS"/>
</dbReference>
<protein>
    <recommendedName>
        <fullName evidence="7">Glutamyl-tRNA(Gln) amidotransferase subunit A</fullName>
        <shortName evidence="7">Glu-ADT subunit A</shortName>
        <ecNumber evidence="7">6.3.5.7</ecNumber>
    </recommendedName>
</protein>
<evidence type="ECO:0000313" key="9">
    <source>
        <dbReference type="EMBL" id="EFB91190.1"/>
    </source>
</evidence>
<dbReference type="InterPro" id="IPR036928">
    <property type="entry name" value="AS_sf"/>
</dbReference>
<reference evidence="9 10" key="1">
    <citation type="submission" date="2009-12" db="EMBL/GenBank/DDBJ databases">
        <authorList>
            <person name="Shrivastava S."/>
            <person name="Madupu R."/>
            <person name="Durkin A.S."/>
            <person name="Torralba M."/>
            <person name="Methe B."/>
            <person name="Sutton G.G."/>
            <person name="Strausberg R.L."/>
            <person name="Nelson K.E."/>
        </authorList>
    </citation>
    <scope>NUCLEOTIDE SEQUENCE [LARGE SCALE GENOMIC DNA]</scope>
    <source>
        <strain evidence="9 10">W5455</strain>
    </source>
</reference>
<gene>
    <name evidence="7 9" type="primary">gatA</name>
    <name evidence="9" type="ORF">HMPREF7215_0280</name>
</gene>
<dbReference type="SUPFAM" id="SSF75304">
    <property type="entry name" value="Amidase signature (AS) enzymes"/>
    <property type="match status" value="1"/>
</dbReference>
<dbReference type="Proteomes" id="UP000006462">
    <property type="component" value="Unassembled WGS sequence"/>
</dbReference>
<comment type="subunit">
    <text evidence="7">Heterotrimer of A, B and C subunits.</text>
</comment>
<feature type="active site" description="Charge relay system" evidence="7">
    <location>
        <position position="79"/>
    </location>
</feature>
<dbReference type="Pfam" id="PF01425">
    <property type="entry name" value="Amidase"/>
    <property type="match status" value="1"/>
</dbReference>
<dbReference type="EMBL" id="ADFP01000047">
    <property type="protein sequence ID" value="EFB91190.1"/>
    <property type="molecule type" value="Genomic_DNA"/>
</dbReference>
<sequence>MELYRLSAAEIVAGLKARRFKCADVVRSCLGRMREMEPHLHAMLHIAADSARKTAAAVDAAIEEGRAGGRLMGVPVVLKDNICTSDMPTTCASKILAGWTPPYDAAVVEMLKAEGAIILGKANCDEFAMGGSTENSAFGPTLNPWDVGRVPGGSSGGSAAAVAAGYAPLSLGSDTGGSIRQPASFCGLYGMKPTYGQVSRYGLVAFASSLDQIGPFARTAEDLKLILSAICAFDSRDSTSEDRPAPCFDLSDAPLSGRKIGVLTKLVDGTLTADLQAALDGQIEECRRLGAEIVEVALPKALEYGLACYYILAPAEASSNLARYDGVRYGAAHKEAKSLLELYVKTRGEGFGPEVKRRILTGTYVLSSGFYDAYYLTAQKVRKVIKQEFAAAFEQVDAILLPTSPTPAFKLGEMSTPLSMYMADIFTIPVNLAGLPGISLNAGFSSTGLPLGMQLIGPRWSDAMILDMAAALGKKTEGRIAEGGVR</sequence>
<evidence type="ECO:0000256" key="1">
    <source>
        <dbReference type="ARBA" id="ARBA00008069"/>
    </source>
</evidence>
<dbReference type="GO" id="GO:0016874">
    <property type="term" value="F:ligase activity"/>
    <property type="evidence" value="ECO:0007669"/>
    <property type="project" value="UniProtKB-KW"/>
</dbReference>
<comment type="similarity">
    <text evidence="1 7">Belongs to the amidase family. GatA subfamily.</text>
</comment>
<proteinExistence type="inferred from homology"/>
<keyword evidence="4 7" id="KW-0067">ATP-binding</keyword>
<evidence type="ECO:0000256" key="4">
    <source>
        <dbReference type="ARBA" id="ARBA00022840"/>
    </source>
</evidence>
<accession>A0ABM9ZWB3</accession>
<dbReference type="PANTHER" id="PTHR11895">
    <property type="entry name" value="TRANSAMIDASE"/>
    <property type="match status" value="1"/>
</dbReference>
<evidence type="ECO:0000256" key="7">
    <source>
        <dbReference type="HAMAP-Rule" id="MF_00120"/>
    </source>
</evidence>
<dbReference type="EC" id="6.3.5.7" evidence="7"/>
<feature type="active site" description="Charge relay system" evidence="7">
    <location>
        <position position="154"/>
    </location>
</feature>
<dbReference type="HAMAP" id="MF_00120">
    <property type="entry name" value="GatA"/>
    <property type="match status" value="1"/>
</dbReference>
<comment type="caution">
    <text evidence="9">The sequence shown here is derived from an EMBL/GenBank/DDBJ whole genome shotgun (WGS) entry which is preliminary data.</text>
</comment>
<dbReference type="InterPro" id="IPR004412">
    <property type="entry name" value="GatA"/>
</dbReference>
<dbReference type="NCBIfam" id="TIGR00132">
    <property type="entry name" value="gatA"/>
    <property type="match status" value="1"/>
</dbReference>
<dbReference type="InterPro" id="IPR023631">
    <property type="entry name" value="Amidase_dom"/>
</dbReference>
<organism evidence="9 10">
    <name type="scientific">Pyramidobacter piscolens W5455</name>
    <dbReference type="NCBI Taxonomy" id="352165"/>
    <lineage>
        <taxon>Bacteria</taxon>
        <taxon>Thermotogati</taxon>
        <taxon>Synergistota</taxon>
        <taxon>Synergistia</taxon>
        <taxon>Synergistales</taxon>
        <taxon>Dethiosulfovibrionaceae</taxon>
        <taxon>Pyramidobacter</taxon>
    </lineage>
</organism>
<evidence type="ECO:0000259" key="8">
    <source>
        <dbReference type="Pfam" id="PF01425"/>
    </source>
</evidence>
<dbReference type="RefSeq" id="WP_009164254.1">
    <property type="nucleotide sequence ID" value="NZ_ADFP01000047.1"/>
</dbReference>
<dbReference type="PROSITE" id="PS00571">
    <property type="entry name" value="AMIDASES"/>
    <property type="match status" value="1"/>
</dbReference>
<feature type="active site" description="Acyl-ester intermediate" evidence="7">
    <location>
        <position position="178"/>
    </location>
</feature>
<comment type="function">
    <text evidence="7">Allows the formation of correctly charged Gln-tRNA(Gln) through the transamidation of misacylated Glu-tRNA(Gln) in organisms which lack glutaminyl-tRNA synthetase. The reaction takes place in the presence of glutamine and ATP through an activated gamma-phospho-Glu-tRNA(Gln).</text>
</comment>
<keyword evidence="10" id="KW-1185">Reference proteome</keyword>
<name>A0ABM9ZWB3_9BACT</name>
<feature type="domain" description="Amidase" evidence="8">
    <location>
        <begin position="24"/>
        <end position="466"/>
    </location>
</feature>
<dbReference type="InterPro" id="IPR000120">
    <property type="entry name" value="Amidase"/>
</dbReference>
<evidence type="ECO:0000256" key="2">
    <source>
        <dbReference type="ARBA" id="ARBA00022598"/>
    </source>
</evidence>
<comment type="catalytic activity">
    <reaction evidence="6 7">
        <text>L-glutamyl-tRNA(Gln) + L-glutamine + ATP + H2O = L-glutaminyl-tRNA(Gln) + L-glutamate + ADP + phosphate + H(+)</text>
        <dbReference type="Rhea" id="RHEA:17521"/>
        <dbReference type="Rhea" id="RHEA-COMP:9681"/>
        <dbReference type="Rhea" id="RHEA-COMP:9684"/>
        <dbReference type="ChEBI" id="CHEBI:15377"/>
        <dbReference type="ChEBI" id="CHEBI:15378"/>
        <dbReference type="ChEBI" id="CHEBI:29985"/>
        <dbReference type="ChEBI" id="CHEBI:30616"/>
        <dbReference type="ChEBI" id="CHEBI:43474"/>
        <dbReference type="ChEBI" id="CHEBI:58359"/>
        <dbReference type="ChEBI" id="CHEBI:78520"/>
        <dbReference type="ChEBI" id="CHEBI:78521"/>
        <dbReference type="ChEBI" id="CHEBI:456216"/>
        <dbReference type="EC" id="6.3.5.7"/>
    </reaction>
</comment>
<dbReference type="PANTHER" id="PTHR11895:SF151">
    <property type="entry name" value="GLUTAMYL-TRNA(GLN) AMIDOTRANSFERASE SUBUNIT A"/>
    <property type="match status" value="1"/>
</dbReference>
<evidence type="ECO:0000256" key="5">
    <source>
        <dbReference type="ARBA" id="ARBA00022917"/>
    </source>
</evidence>